<feature type="domain" description="PPM-type phosphatase" evidence="4">
    <location>
        <begin position="145"/>
        <end position="372"/>
    </location>
</feature>
<evidence type="ECO:0000313" key="6">
    <source>
        <dbReference type="Proteomes" id="UP001595993"/>
    </source>
</evidence>
<feature type="region of interest" description="Disordered" evidence="2">
    <location>
        <begin position="391"/>
        <end position="416"/>
    </location>
</feature>
<organism evidence="5 6">
    <name type="scientific">Streptomyces maoxianensis</name>
    <dbReference type="NCBI Taxonomy" id="1459942"/>
    <lineage>
        <taxon>Bacteria</taxon>
        <taxon>Bacillati</taxon>
        <taxon>Actinomycetota</taxon>
        <taxon>Actinomycetes</taxon>
        <taxon>Kitasatosporales</taxon>
        <taxon>Streptomycetaceae</taxon>
        <taxon>Streptomyces</taxon>
    </lineage>
</organism>
<feature type="transmembrane region" description="Helical" evidence="3">
    <location>
        <begin position="93"/>
        <end position="109"/>
    </location>
</feature>
<dbReference type="InterPro" id="IPR036457">
    <property type="entry name" value="PPM-type-like_dom_sf"/>
</dbReference>
<dbReference type="PANTHER" id="PTHR43156">
    <property type="entry name" value="STAGE II SPORULATION PROTEIN E-RELATED"/>
    <property type="match status" value="1"/>
</dbReference>
<keyword evidence="3" id="KW-0812">Transmembrane</keyword>
<protein>
    <submittedName>
        <fullName evidence="5">PP2C family protein-serine/threonine phosphatase</fullName>
        <ecNumber evidence="5">3.1.3.16</ecNumber>
    </submittedName>
</protein>
<dbReference type="EC" id="3.1.3.16" evidence="5"/>
<proteinExistence type="predicted"/>
<dbReference type="InterPro" id="IPR052016">
    <property type="entry name" value="Bact_Sigma-Reg"/>
</dbReference>
<reference evidence="6" key="1">
    <citation type="journal article" date="2019" name="Int. J. Syst. Evol. Microbiol.">
        <title>The Global Catalogue of Microorganisms (GCM) 10K type strain sequencing project: providing services to taxonomists for standard genome sequencing and annotation.</title>
        <authorList>
            <consortium name="The Broad Institute Genomics Platform"/>
            <consortium name="The Broad Institute Genome Sequencing Center for Infectious Disease"/>
            <person name="Wu L."/>
            <person name="Ma J."/>
        </authorList>
    </citation>
    <scope>NUCLEOTIDE SEQUENCE [LARGE SCALE GENOMIC DNA]</scope>
    <source>
        <strain evidence="6">CGMCC 4.7139</strain>
    </source>
</reference>
<dbReference type="PANTHER" id="PTHR43156:SF2">
    <property type="entry name" value="STAGE II SPORULATION PROTEIN E"/>
    <property type="match status" value="1"/>
</dbReference>
<dbReference type="RefSeq" id="WP_381197255.1">
    <property type="nucleotide sequence ID" value="NZ_JBHSFE010000014.1"/>
</dbReference>
<name>A0ABV9G6N7_9ACTN</name>
<gene>
    <name evidence="5" type="ORF">ACFO9E_19180</name>
</gene>
<sequence>MGIRRRLADLWQPWQPSHALLAIPLAFIVAITFVDVLAPPYIHLGPLLVAAPAITASFAGPWLTGLVGALAVAAQAIIATLRDRDELFSANHQVQIAALAVISVLLVYFCRTRERRVRELDQVRSVSEATQRVVLRPLPHRMGPLRIASLYLAAEDEAQIGGDLYAATRTTNGARLIIGDVRGKGLSSISDASVLMGAFREAAYRCATLLELAATLEDSICRHLAEHVEHPPRSEADEVHEHFITAVMLDIPDEDPLTEMTICGHPPPLLLHKDSVSVLHSHPQPPLGICDLPRAGFTLDAFTFEDDDTLLLYTDGVIEARAPDGSFYPLVERVAQWTGSGPEALLHHIRDDLIAHVGGRLGDDAAMVVIQRSPKLKPAHQLKKIIHMDGFPHDTDADADGDGAPTPELRPGSRTA</sequence>
<keyword evidence="3" id="KW-1133">Transmembrane helix</keyword>
<keyword evidence="6" id="KW-1185">Reference proteome</keyword>
<dbReference type="Pfam" id="PF07228">
    <property type="entry name" value="SpoIIE"/>
    <property type="match status" value="1"/>
</dbReference>
<keyword evidence="1 5" id="KW-0378">Hydrolase</keyword>
<dbReference type="SMART" id="SM00331">
    <property type="entry name" value="PP2C_SIG"/>
    <property type="match status" value="1"/>
</dbReference>
<dbReference type="InterPro" id="IPR001932">
    <property type="entry name" value="PPM-type_phosphatase-like_dom"/>
</dbReference>
<feature type="transmembrane region" description="Helical" evidence="3">
    <location>
        <begin position="20"/>
        <end position="42"/>
    </location>
</feature>
<dbReference type="GO" id="GO:0004722">
    <property type="term" value="F:protein serine/threonine phosphatase activity"/>
    <property type="evidence" value="ECO:0007669"/>
    <property type="project" value="UniProtKB-EC"/>
</dbReference>
<dbReference type="Proteomes" id="UP001595993">
    <property type="component" value="Unassembled WGS sequence"/>
</dbReference>
<evidence type="ECO:0000259" key="4">
    <source>
        <dbReference type="SMART" id="SM00331"/>
    </source>
</evidence>
<evidence type="ECO:0000256" key="2">
    <source>
        <dbReference type="SAM" id="MobiDB-lite"/>
    </source>
</evidence>
<accession>A0ABV9G6N7</accession>
<dbReference type="Gene3D" id="3.60.40.10">
    <property type="entry name" value="PPM-type phosphatase domain"/>
    <property type="match status" value="1"/>
</dbReference>
<keyword evidence="3" id="KW-0472">Membrane</keyword>
<evidence type="ECO:0000313" key="5">
    <source>
        <dbReference type="EMBL" id="MFC4609915.1"/>
    </source>
</evidence>
<evidence type="ECO:0000256" key="3">
    <source>
        <dbReference type="SAM" id="Phobius"/>
    </source>
</evidence>
<dbReference type="EMBL" id="JBHSFE010000014">
    <property type="protein sequence ID" value="MFC4609915.1"/>
    <property type="molecule type" value="Genomic_DNA"/>
</dbReference>
<comment type="caution">
    <text evidence="5">The sequence shown here is derived from an EMBL/GenBank/DDBJ whole genome shotgun (WGS) entry which is preliminary data.</text>
</comment>
<feature type="transmembrane region" description="Helical" evidence="3">
    <location>
        <begin position="62"/>
        <end position="81"/>
    </location>
</feature>
<evidence type="ECO:0000256" key="1">
    <source>
        <dbReference type="ARBA" id="ARBA00022801"/>
    </source>
</evidence>